<comment type="similarity">
    <text evidence="2">Belongs to the phosphoglycerate mutase family. BPG-dependent PGAM subfamily.</text>
</comment>
<evidence type="ECO:0000256" key="10">
    <source>
        <dbReference type="ARBA" id="ARBA00039765"/>
    </source>
</evidence>
<evidence type="ECO:0000313" key="17">
    <source>
        <dbReference type="Proteomes" id="UP000075884"/>
    </source>
</evidence>
<dbReference type="InterPro" id="IPR013078">
    <property type="entry name" value="His_Pase_superF_clade-1"/>
</dbReference>
<dbReference type="AlphaFoldDB" id="A0A182NRN6"/>
<comment type="catalytic activity">
    <reaction evidence="13">
        <text>O-phospho-L-seryl-[protein] + H2O = L-seryl-[protein] + phosphate</text>
        <dbReference type="Rhea" id="RHEA:20629"/>
        <dbReference type="Rhea" id="RHEA-COMP:9863"/>
        <dbReference type="Rhea" id="RHEA-COMP:11604"/>
        <dbReference type="ChEBI" id="CHEBI:15377"/>
        <dbReference type="ChEBI" id="CHEBI:29999"/>
        <dbReference type="ChEBI" id="CHEBI:43474"/>
        <dbReference type="ChEBI" id="CHEBI:83421"/>
        <dbReference type="EC" id="3.1.3.16"/>
    </reaction>
</comment>
<reference evidence="17" key="1">
    <citation type="submission" date="2013-03" db="EMBL/GenBank/DDBJ databases">
        <title>The Genome Sequence of Anopheles dirus WRAIR2.</title>
        <authorList>
            <consortium name="The Broad Institute Genomics Platform"/>
            <person name="Neafsey D.E."/>
            <person name="Walton C."/>
            <person name="Walker B."/>
            <person name="Young S.K."/>
            <person name="Zeng Q."/>
            <person name="Gargeya S."/>
            <person name="Fitzgerald M."/>
            <person name="Haas B."/>
            <person name="Abouelleil A."/>
            <person name="Allen A.W."/>
            <person name="Alvarado L."/>
            <person name="Arachchi H.M."/>
            <person name="Berlin A.M."/>
            <person name="Chapman S.B."/>
            <person name="Gainer-Dewar J."/>
            <person name="Goldberg J."/>
            <person name="Griggs A."/>
            <person name="Gujja S."/>
            <person name="Hansen M."/>
            <person name="Howarth C."/>
            <person name="Imamovic A."/>
            <person name="Ireland A."/>
            <person name="Larimer J."/>
            <person name="McCowan C."/>
            <person name="Murphy C."/>
            <person name="Pearson M."/>
            <person name="Poon T.W."/>
            <person name="Priest M."/>
            <person name="Roberts A."/>
            <person name="Saif S."/>
            <person name="Shea T."/>
            <person name="Sisk P."/>
            <person name="Sykes S."/>
            <person name="Wortman J."/>
            <person name="Nusbaum C."/>
            <person name="Birren B."/>
        </authorList>
    </citation>
    <scope>NUCLEOTIDE SEQUENCE [LARGE SCALE GENOMIC DNA]</scope>
    <source>
        <strain evidence="17">WRAIR2</strain>
    </source>
</reference>
<keyword evidence="7 15" id="KW-0472">Membrane</keyword>
<dbReference type="PANTHER" id="PTHR20935">
    <property type="entry name" value="PHOSPHOGLYCERATE MUTASE-RELATED"/>
    <property type="match status" value="1"/>
</dbReference>
<name>A0A182NRN6_9DIPT</name>
<dbReference type="PANTHER" id="PTHR20935:SF0">
    <property type="entry name" value="SERINE_THREONINE-PROTEIN PHOSPHATASE PGAM5, MITOCHONDRIAL"/>
    <property type="match status" value="1"/>
</dbReference>
<organism evidence="16 17">
    <name type="scientific">Anopheles dirus</name>
    <dbReference type="NCBI Taxonomy" id="7168"/>
    <lineage>
        <taxon>Eukaryota</taxon>
        <taxon>Metazoa</taxon>
        <taxon>Ecdysozoa</taxon>
        <taxon>Arthropoda</taxon>
        <taxon>Hexapoda</taxon>
        <taxon>Insecta</taxon>
        <taxon>Pterygota</taxon>
        <taxon>Neoptera</taxon>
        <taxon>Endopterygota</taxon>
        <taxon>Diptera</taxon>
        <taxon>Nematocera</taxon>
        <taxon>Culicoidea</taxon>
        <taxon>Culicidae</taxon>
        <taxon>Anophelinae</taxon>
        <taxon>Anopheles</taxon>
    </lineage>
</organism>
<evidence type="ECO:0000256" key="11">
    <source>
        <dbReference type="ARBA" id="ARBA00040722"/>
    </source>
</evidence>
<comment type="subunit">
    <text evidence="9">Interacts with Pk92B/ASK1.</text>
</comment>
<evidence type="ECO:0000256" key="13">
    <source>
        <dbReference type="ARBA" id="ARBA00047761"/>
    </source>
</evidence>
<dbReference type="CDD" id="cd07067">
    <property type="entry name" value="HP_PGM_like"/>
    <property type="match status" value="1"/>
</dbReference>
<evidence type="ECO:0000256" key="8">
    <source>
        <dbReference type="ARBA" id="ARBA00037234"/>
    </source>
</evidence>
<evidence type="ECO:0000256" key="3">
    <source>
        <dbReference type="ARBA" id="ARBA00013081"/>
    </source>
</evidence>
<dbReference type="GO" id="GO:0004722">
    <property type="term" value="F:protein serine/threonine phosphatase activity"/>
    <property type="evidence" value="ECO:0007669"/>
    <property type="project" value="UniProtKB-EC"/>
</dbReference>
<dbReference type="VEuPathDB" id="VectorBase:ADIR010326"/>
<reference evidence="16" key="2">
    <citation type="submission" date="2020-05" db="UniProtKB">
        <authorList>
            <consortium name="EnsemblMetazoa"/>
        </authorList>
    </citation>
    <scope>IDENTIFICATION</scope>
    <source>
        <strain evidence="16">WRAIR2</strain>
    </source>
</reference>
<keyword evidence="15" id="KW-1133">Transmembrane helix</keyword>
<dbReference type="InterPro" id="IPR029033">
    <property type="entry name" value="His_PPase_superfam"/>
</dbReference>
<dbReference type="SMART" id="SM00855">
    <property type="entry name" value="PGAM"/>
    <property type="match status" value="1"/>
</dbReference>
<dbReference type="GO" id="GO:0005741">
    <property type="term" value="C:mitochondrial outer membrane"/>
    <property type="evidence" value="ECO:0007669"/>
    <property type="project" value="UniProtKB-SubCell"/>
</dbReference>
<accession>A0A182NRN6</accession>
<evidence type="ECO:0000256" key="5">
    <source>
        <dbReference type="ARBA" id="ARBA00022801"/>
    </source>
</evidence>
<dbReference type="SUPFAM" id="SSF53254">
    <property type="entry name" value="Phosphoglycerate mutase-like"/>
    <property type="match status" value="1"/>
</dbReference>
<comment type="subcellular location">
    <subcellularLocation>
        <location evidence="1">Mitochondrion outer membrane</location>
    </subcellularLocation>
</comment>
<evidence type="ECO:0000313" key="16">
    <source>
        <dbReference type="EnsemblMetazoa" id="ADIR010326-PA"/>
    </source>
</evidence>
<keyword evidence="15" id="KW-0812">Transmembrane</keyword>
<dbReference type="InterPro" id="IPR051021">
    <property type="entry name" value="Mito_Ser/Thr_phosphatase"/>
</dbReference>
<dbReference type="EnsemblMetazoa" id="ADIR010326-RA">
    <property type="protein sequence ID" value="ADIR010326-PA"/>
    <property type="gene ID" value="ADIR010326"/>
</dbReference>
<evidence type="ECO:0000256" key="7">
    <source>
        <dbReference type="ARBA" id="ARBA00023136"/>
    </source>
</evidence>
<evidence type="ECO:0000256" key="14">
    <source>
        <dbReference type="ARBA" id="ARBA00048336"/>
    </source>
</evidence>
<evidence type="ECO:0000256" key="2">
    <source>
        <dbReference type="ARBA" id="ARBA00006717"/>
    </source>
</evidence>
<dbReference type="Gene3D" id="3.40.50.1240">
    <property type="entry name" value="Phosphoglycerate mutase-like"/>
    <property type="match status" value="1"/>
</dbReference>
<dbReference type="FunFam" id="3.40.50.1240:FF:000009">
    <property type="entry name" value="serine/threonine-protein phosphatase PGAM5, mitochondrial isoform X1"/>
    <property type="match status" value="1"/>
</dbReference>
<dbReference type="Pfam" id="PF00300">
    <property type="entry name" value="His_Phos_1"/>
    <property type="match status" value="2"/>
</dbReference>
<evidence type="ECO:0000256" key="6">
    <source>
        <dbReference type="ARBA" id="ARBA00023128"/>
    </source>
</evidence>
<dbReference type="STRING" id="7168.A0A182NRN6"/>
<evidence type="ECO:0000256" key="15">
    <source>
        <dbReference type="SAM" id="Phobius"/>
    </source>
</evidence>
<evidence type="ECO:0000256" key="9">
    <source>
        <dbReference type="ARBA" id="ARBA00038605"/>
    </source>
</evidence>
<keyword evidence="5" id="KW-0378">Hydrolase</keyword>
<dbReference type="EC" id="3.1.3.16" evidence="3"/>
<dbReference type="Proteomes" id="UP000075884">
    <property type="component" value="Unassembled WGS sequence"/>
</dbReference>
<evidence type="ECO:0000256" key="4">
    <source>
        <dbReference type="ARBA" id="ARBA00022787"/>
    </source>
</evidence>
<keyword evidence="6" id="KW-0496">Mitochondrion</keyword>
<sequence length="285" mass="32311">MGVWSRFMSKKIVSGTMIGVVGGAAGYWFVSKSVERQTVENSFTTNYEPSACARWDWNWDHREPKSLVKPLKKVDDPESQNEYNKAVELKKGRAIRHLILVRHGQYNMDGLTDTQRTLTELGRAQAALSGERLKHLALPYDEIVRSTMTRAQETAEIIGKSLSHLKLVNCPLLEEGSPIPPEPPVGHWRPEASFFQDGARIESAFRKYFYRADPSQKSDSYTIIVCHANVIRYFVCRALQYPAEGWLRISLGHASLSWVSIYPDGRVSLRVLGDCGHMPKECLTR</sequence>
<dbReference type="GO" id="GO:0090141">
    <property type="term" value="P:positive regulation of mitochondrial fission"/>
    <property type="evidence" value="ECO:0007669"/>
    <property type="project" value="TreeGrafter"/>
</dbReference>
<keyword evidence="4" id="KW-1000">Mitochondrion outer membrane</keyword>
<comment type="function">
    <text evidence="8">Displays phosphatase activity for serine/threonine residues, and dephosphorylates and activates Pk92B kinase. Has apparently no phosphoglycerate mutase activity.</text>
</comment>
<comment type="catalytic activity">
    <reaction evidence="14">
        <text>O-phospho-L-threonyl-[protein] + H2O = L-threonyl-[protein] + phosphate</text>
        <dbReference type="Rhea" id="RHEA:47004"/>
        <dbReference type="Rhea" id="RHEA-COMP:11060"/>
        <dbReference type="Rhea" id="RHEA-COMP:11605"/>
        <dbReference type="ChEBI" id="CHEBI:15377"/>
        <dbReference type="ChEBI" id="CHEBI:30013"/>
        <dbReference type="ChEBI" id="CHEBI:43474"/>
        <dbReference type="ChEBI" id="CHEBI:61977"/>
        <dbReference type="EC" id="3.1.3.16"/>
    </reaction>
</comment>
<feature type="transmembrane region" description="Helical" evidence="15">
    <location>
        <begin position="12"/>
        <end position="30"/>
    </location>
</feature>
<keyword evidence="17" id="KW-1185">Reference proteome</keyword>
<proteinExistence type="inferred from homology"/>
<evidence type="ECO:0000256" key="12">
    <source>
        <dbReference type="ARBA" id="ARBA00042520"/>
    </source>
</evidence>
<evidence type="ECO:0000256" key="1">
    <source>
        <dbReference type="ARBA" id="ARBA00004294"/>
    </source>
</evidence>
<protein>
    <recommendedName>
        <fullName evidence="10">Serine/threonine-protein phosphatase PGAM5, mitochondrial</fullName>
        <ecNumber evidence="3">3.1.3.16</ecNumber>
    </recommendedName>
    <alternativeName>
        <fullName evidence="12">Phosphoglycerate mutase family member 5 homolog</fullName>
    </alternativeName>
    <alternativeName>
        <fullName evidence="11">Serine/threonine-protein phosphatase Pgam5, mitochondrial</fullName>
    </alternativeName>
</protein>